<proteinExistence type="predicted"/>
<reference evidence="7 8" key="1">
    <citation type="submission" date="2016-05" db="EMBL/GenBank/DDBJ databases">
        <title>Complete genome sequence of Rathayibacter tritici NCPPB 1953.</title>
        <authorList>
            <person name="Park J."/>
            <person name="Lee H.-H."/>
            <person name="Lee S.-W."/>
            <person name="Seo Y.-S."/>
        </authorList>
    </citation>
    <scope>NUCLEOTIDE SEQUENCE [LARGE SCALE GENOMIC DNA]</scope>
    <source>
        <strain evidence="7 8">NCPPB 1953</strain>
    </source>
</reference>
<keyword evidence="3 5" id="KW-1133">Transmembrane helix</keyword>
<comment type="subcellular location">
    <subcellularLocation>
        <location evidence="1">Cell membrane</location>
        <topology evidence="1">Multi-pass membrane protein</topology>
    </subcellularLocation>
</comment>
<feature type="transmembrane region" description="Helical" evidence="5">
    <location>
        <begin position="405"/>
        <end position="424"/>
    </location>
</feature>
<keyword evidence="4 5" id="KW-0472">Membrane</keyword>
<feature type="transmembrane region" description="Helical" evidence="5">
    <location>
        <begin position="135"/>
        <end position="153"/>
    </location>
</feature>
<feature type="transmembrane region" description="Helical" evidence="5">
    <location>
        <begin position="299"/>
        <end position="322"/>
    </location>
</feature>
<dbReference type="KEGG" id="rtn:A6122_0066"/>
<feature type="transmembrane region" description="Helical" evidence="5">
    <location>
        <begin position="52"/>
        <end position="69"/>
    </location>
</feature>
<accession>A0A169BRK6</accession>
<evidence type="ECO:0000256" key="4">
    <source>
        <dbReference type="ARBA" id="ARBA00023136"/>
    </source>
</evidence>
<feature type="transmembrane region" description="Helical" evidence="5">
    <location>
        <begin position="359"/>
        <end position="384"/>
    </location>
</feature>
<feature type="transmembrane region" description="Helical" evidence="5">
    <location>
        <begin position="227"/>
        <end position="248"/>
    </location>
</feature>
<dbReference type="Pfam" id="PF07690">
    <property type="entry name" value="MFS_1"/>
    <property type="match status" value="1"/>
</dbReference>
<evidence type="ECO:0000256" key="5">
    <source>
        <dbReference type="SAM" id="Phobius"/>
    </source>
</evidence>
<feature type="transmembrane region" description="Helical" evidence="5">
    <location>
        <begin position="472"/>
        <end position="492"/>
    </location>
</feature>
<dbReference type="Proteomes" id="UP000077071">
    <property type="component" value="Chromosome"/>
</dbReference>
<feature type="transmembrane region" description="Helical" evidence="5">
    <location>
        <begin position="81"/>
        <end position="98"/>
    </location>
</feature>
<evidence type="ECO:0000259" key="6">
    <source>
        <dbReference type="PROSITE" id="PS50850"/>
    </source>
</evidence>
<evidence type="ECO:0000256" key="2">
    <source>
        <dbReference type="ARBA" id="ARBA00022692"/>
    </source>
</evidence>
<feature type="transmembrane region" description="Helical" evidence="5">
    <location>
        <begin position="334"/>
        <end position="353"/>
    </location>
</feature>
<dbReference type="InterPro" id="IPR036259">
    <property type="entry name" value="MFS_trans_sf"/>
</dbReference>
<evidence type="ECO:0000313" key="8">
    <source>
        <dbReference type="Proteomes" id="UP000077071"/>
    </source>
</evidence>
<name>A0A169BRK6_9MICO</name>
<dbReference type="EMBL" id="CP015515">
    <property type="protein sequence ID" value="AND15235.1"/>
    <property type="molecule type" value="Genomic_DNA"/>
</dbReference>
<dbReference type="InterPro" id="IPR020846">
    <property type="entry name" value="MFS_dom"/>
</dbReference>
<dbReference type="STRING" id="33888.A6122_0066"/>
<dbReference type="PANTHER" id="PTHR42718:SF49">
    <property type="entry name" value="EXPORT PROTEIN"/>
    <property type="match status" value="1"/>
</dbReference>
<dbReference type="InterPro" id="IPR011701">
    <property type="entry name" value="MFS"/>
</dbReference>
<dbReference type="RefSeq" id="WP_068250175.1">
    <property type="nucleotide sequence ID" value="NZ_CP015515.1"/>
</dbReference>
<dbReference type="PATRIC" id="fig|33888.3.peg.75"/>
<sequence length="515" mass="52126">MTSSTIAPPTRQTLTLITACLAVLILPASLTGTSVAIPQINSELQPGLVELQWVVNAYNLTFAAFMLVAGSLSDILGRKRVFLAGTAVFALCSLASILTQDIVLLDLARGASGIGAAAMLTAGSALLANAFTGKALATAFAVFGSAAGAGLAIGPSLSGLLVGAFGWRAVFGSHLIVSIVVFLLALAVPAGTRITSAARIDWAGTVTFTPALFAFVLGIMQGPQLGWTHPFVLALGAVVVLLGGLFVWVERHSAHPMFDFALLRNPRFFTLCLIPVALAFSFVALLIYLPIYLTATSALSSAAVGGTMAILTVPVIVVPLLAGRLLARGASARWLLAISLLLVGAGAALLTVITPGTPVFALVPPLVLIGAGMGLSAGILDGAAVASVPPERAGTASGMFNTARLAGETVGIAVVGTVLVALVYSTLRTALPGSDAVEAANQALSGNIAGIADGNEDIFSALASAFTDAFHLMLWGMTVLAVATAAATLIIMRRPRSAGTTAVADDTASSESTVA</sequence>
<evidence type="ECO:0000256" key="1">
    <source>
        <dbReference type="ARBA" id="ARBA00004651"/>
    </source>
</evidence>
<keyword evidence="8" id="KW-1185">Reference proteome</keyword>
<dbReference type="PRINTS" id="PR01036">
    <property type="entry name" value="TCRTETB"/>
</dbReference>
<dbReference type="GO" id="GO:0005886">
    <property type="term" value="C:plasma membrane"/>
    <property type="evidence" value="ECO:0007669"/>
    <property type="project" value="UniProtKB-SubCell"/>
</dbReference>
<feature type="transmembrane region" description="Helical" evidence="5">
    <location>
        <begin position="268"/>
        <end position="293"/>
    </location>
</feature>
<evidence type="ECO:0000256" key="3">
    <source>
        <dbReference type="ARBA" id="ARBA00022989"/>
    </source>
</evidence>
<feature type="transmembrane region" description="Helical" evidence="5">
    <location>
        <begin position="165"/>
        <end position="188"/>
    </location>
</feature>
<dbReference type="Gene3D" id="1.20.1250.20">
    <property type="entry name" value="MFS general substrate transporter like domains"/>
    <property type="match status" value="2"/>
</dbReference>
<gene>
    <name evidence="7" type="ORF">A6122_0066</name>
</gene>
<feature type="transmembrane region" description="Helical" evidence="5">
    <location>
        <begin position="110"/>
        <end position="128"/>
    </location>
</feature>
<dbReference type="CDD" id="cd17321">
    <property type="entry name" value="MFS_MMR_MDR_like"/>
    <property type="match status" value="1"/>
</dbReference>
<protein>
    <submittedName>
        <fullName evidence="7">Transporter, major facilitator family protein</fullName>
    </submittedName>
</protein>
<evidence type="ECO:0000313" key="7">
    <source>
        <dbReference type="EMBL" id="AND15235.1"/>
    </source>
</evidence>
<dbReference type="GO" id="GO:0022857">
    <property type="term" value="F:transmembrane transporter activity"/>
    <property type="evidence" value="ECO:0007669"/>
    <property type="project" value="InterPro"/>
</dbReference>
<dbReference type="PANTHER" id="PTHR42718">
    <property type="entry name" value="MAJOR FACILITATOR SUPERFAMILY MULTIDRUG TRANSPORTER MFSC"/>
    <property type="match status" value="1"/>
</dbReference>
<dbReference type="PROSITE" id="PS50850">
    <property type="entry name" value="MFS"/>
    <property type="match status" value="1"/>
</dbReference>
<dbReference type="SUPFAM" id="SSF103473">
    <property type="entry name" value="MFS general substrate transporter"/>
    <property type="match status" value="1"/>
</dbReference>
<feature type="domain" description="Major facilitator superfamily (MFS) profile" evidence="6">
    <location>
        <begin position="15"/>
        <end position="496"/>
    </location>
</feature>
<feature type="transmembrane region" description="Helical" evidence="5">
    <location>
        <begin position="200"/>
        <end position="221"/>
    </location>
</feature>
<dbReference type="AlphaFoldDB" id="A0A169BRK6"/>
<keyword evidence="2 5" id="KW-0812">Transmembrane</keyword>
<organism evidence="7 8">
    <name type="scientific">Rathayibacter tritici</name>
    <dbReference type="NCBI Taxonomy" id="33888"/>
    <lineage>
        <taxon>Bacteria</taxon>
        <taxon>Bacillati</taxon>
        <taxon>Actinomycetota</taxon>
        <taxon>Actinomycetes</taxon>
        <taxon>Micrococcales</taxon>
        <taxon>Microbacteriaceae</taxon>
        <taxon>Rathayibacter</taxon>
    </lineage>
</organism>